<gene>
    <name evidence="2" type="ORF">A8C56_22810</name>
</gene>
<evidence type="ECO:0000259" key="1">
    <source>
        <dbReference type="PROSITE" id="PS50042"/>
    </source>
</evidence>
<dbReference type="PROSITE" id="PS50042">
    <property type="entry name" value="CNMP_BINDING_3"/>
    <property type="match status" value="1"/>
</dbReference>
<evidence type="ECO:0000313" key="3">
    <source>
        <dbReference type="Proteomes" id="UP000077667"/>
    </source>
</evidence>
<dbReference type="OrthoDB" id="1044733at2"/>
<dbReference type="Gene3D" id="2.60.120.10">
    <property type="entry name" value="Jelly Rolls"/>
    <property type="match status" value="1"/>
</dbReference>
<dbReference type="InterPro" id="IPR014710">
    <property type="entry name" value="RmlC-like_jellyroll"/>
</dbReference>
<feature type="domain" description="Cyclic nucleotide-binding" evidence="1">
    <location>
        <begin position="15"/>
        <end position="115"/>
    </location>
</feature>
<dbReference type="PANTHER" id="PTHR24567:SF76">
    <property type="entry name" value="CYCLIC NUCLEOTIDE-BINDING DOMAIN PROTEIN"/>
    <property type="match status" value="1"/>
</dbReference>
<keyword evidence="3" id="KW-1185">Reference proteome</keyword>
<dbReference type="InterPro" id="IPR000595">
    <property type="entry name" value="cNMP-bd_dom"/>
</dbReference>
<organism evidence="2 3">
    <name type="scientific">Niabella ginsenosidivorans</name>
    <dbReference type="NCBI Taxonomy" id="1176587"/>
    <lineage>
        <taxon>Bacteria</taxon>
        <taxon>Pseudomonadati</taxon>
        <taxon>Bacteroidota</taxon>
        <taxon>Chitinophagia</taxon>
        <taxon>Chitinophagales</taxon>
        <taxon>Chitinophagaceae</taxon>
        <taxon>Niabella</taxon>
    </lineage>
</organism>
<dbReference type="AlphaFoldDB" id="A0A1A9IBU6"/>
<dbReference type="GO" id="GO:0003700">
    <property type="term" value="F:DNA-binding transcription factor activity"/>
    <property type="evidence" value="ECO:0007669"/>
    <property type="project" value="TreeGrafter"/>
</dbReference>
<reference evidence="2 3" key="1">
    <citation type="submission" date="2016-05" db="EMBL/GenBank/DDBJ databases">
        <title>Niabella ginsenosidivorans BS26 whole genome sequencing.</title>
        <authorList>
            <person name="Im W.T."/>
            <person name="Siddiqi M.Z."/>
        </authorList>
    </citation>
    <scope>NUCLEOTIDE SEQUENCE [LARGE SCALE GENOMIC DNA]</scope>
    <source>
        <strain evidence="2 3">BS26</strain>
    </source>
</reference>
<dbReference type="STRING" id="1176587.A8C56_22810"/>
<dbReference type="EMBL" id="CP015772">
    <property type="protein sequence ID" value="ANH84161.1"/>
    <property type="molecule type" value="Genomic_DNA"/>
</dbReference>
<dbReference type="PANTHER" id="PTHR24567">
    <property type="entry name" value="CRP FAMILY TRANSCRIPTIONAL REGULATORY PROTEIN"/>
    <property type="match status" value="1"/>
</dbReference>
<proteinExistence type="predicted"/>
<name>A0A1A9IBU6_9BACT</name>
<dbReference type="KEGG" id="nia:A8C56_22810"/>
<sequence length="192" mass="22339">MERDVFQTVYSSPYITKTDYEEIASAHSQMGVEQGTILLEAGKIANEYYIIEKGLFRSFVYDYNGNEITTEFYCPEELLIESFSLFYRSPSMENFQALTSGTVWKINYQTFQQLLDQTEGLREWGRAWATHHLFTMKKRSVNMLTMNATDRYLTLLNERPQIIQQAPLKHVASYLGITDTSLSRIRKEIVIA</sequence>
<dbReference type="RefSeq" id="WP_067762480.1">
    <property type="nucleotide sequence ID" value="NZ_CP015772.1"/>
</dbReference>
<dbReference type="InterPro" id="IPR050397">
    <property type="entry name" value="Env_Response_Regulators"/>
</dbReference>
<dbReference type="Proteomes" id="UP000077667">
    <property type="component" value="Chromosome"/>
</dbReference>
<accession>A0A1A9IBU6</accession>
<dbReference type="Pfam" id="PF00027">
    <property type="entry name" value="cNMP_binding"/>
    <property type="match status" value="1"/>
</dbReference>
<evidence type="ECO:0000313" key="2">
    <source>
        <dbReference type="EMBL" id="ANH84161.1"/>
    </source>
</evidence>
<protein>
    <submittedName>
        <fullName evidence="2">Cyclic nucleotide-binding protein</fullName>
    </submittedName>
</protein>
<dbReference type="SUPFAM" id="SSF51206">
    <property type="entry name" value="cAMP-binding domain-like"/>
    <property type="match status" value="1"/>
</dbReference>
<dbReference type="InterPro" id="IPR018490">
    <property type="entry name" value="cNMP-bd_dom_sf"/>
</dbReference>
<dbReference type="CDD" id="cd00038">
    <property type="entry name" value="CAP_ED"/>
    <property type="match status" value="1"/>
</dbReference>
<dbReference type="GO" id="GO:0005829">
    <property type="term" value="C:cytosol"/>
    <property type="evidence" value="ECO:0007669"/>
    <property type="project" value="TreeGrafter"/>
</dbReference>